<sequence>MILEVTNHELVVGEIQIRSISSSSVLLIGDTNSMQIFSAFDTPSDSLVISPLVPIAPES</sequence>
<evidence type="ECO:0000313" key="1">
    <source>
        <dbReference type="EMBL" id="NCU16570.1"/>
    </source>
</evidence>
<keyword evidence="2" id="KW-1185">Reference proteome</keyword>
<dbReference type="EMBL" id="JAACYS010000005">
    <property type="protein sequence ID" value="NCU16570.1"/>
    <property type="molecule type" value="Genomic_DNA"/>
</dbReference>
<accession>A0ABX0A558</accession>
<evidence type="ECO:0000313" key="2">
    <source>
        <dbReference type="Proteomes" id="UP000743899"/>
    </source>
</evidence>
<dbReference type="Proteomes" id="UP000743899">
    <property type="component" value="Unassembled WGS sequence"/>
</dbReference>
<reference evidence="1 2" key="1">
    <citation type="submission" date="2020-01" db="EMBL/GenBank/DDBJ databases">
        <title>A novel Bacillus sp. from Pasinler.</title>
        <authorList>
            <person name="Adiguzel A."/>
            <person name="Ay H."/>
            <person name="Baltaci M.O."/>
        </authorList>
    </citation>
    <scope>NUCLEOTIDE SEQUENCE [LARGE SCALE GENOMIC DNA]</scope>
    <source>
        <strain evidence="1 2">P1</strain>
    </source>
</reference>
<comment type="caution">
    <text evidence="1">The sequence shown here is derived from an EMBL/GenBank/DDBJ whole genome shotgun (WGS) entry which is preliminary data.</text>
</comment>
<protein>
    <submittedName>
        <fullName evidence="1">Spore gernimation protein GerPD</fullName>
    </submittedName>
</protein>
<proteinExistence type="predicted"/>
<organism evidence="1 2">
    <name type="scientific">Pallidibacillus pasinlerensis</name>
    <dbReference type="NCBI Taxonomy" id="2703818"/>
    <lineage>
        <taxon>Bacteria</taxon>
        <taxon>Bacillati</taxon>
        <taxon>Bacillota</taxon>
        <taxon>Bacilli</taxon>
        <taxon>Bacillales</taxon>
        <taxon>Bacillaceae</taxon>
        <taxon>Pallidibacillus</taxon>
    </lineage>
</organism>
<dbReference type="RefSeq" id="WP_161919408.1">
    <property type="nucleotide sequence ID" value="NZ_JAACYS010000005.1"/>
</dbReference>
<name>A0ABX0A558_9BACI</name>
<gene>
    <name evidence="1" type="ORF">GW534_02110</name>
</gene>